<dbReference type="GO" id="GO:0016651">
    <property type="term" value="F:oxidoreductase activity, acting on NAD(P)H"/>
    <property type="evidence" value="ECO:0007669"/>
    <property type="project" value="InterPro"/>
</dbReference>
<organism evidence="5 6">
    <name type="scientific">Succiniclasticum ruminis</name>
    <dbReference type="NCBI Taxonomy" id="40841"/>
    <lineage>
        <taxon>Bacteria</taxon>
        <taxon>Bacillati</taxon>
        <taxon>Bacillota</taxon>
        <taxon>Negativicutes</taxon>
        <taxon>Acidaminococcales</taxon>
        <taxon>Acidaminococcaceae</taxon>
        <taxon>Succiniclasticum</taxon>
    </lineage>
</organism>
<dbReference type="InterPro" id="IPR029014">
    <property type="entry name" value="NiFe-Hase_large"/>
</dbReference>
<reference evidence="6" key="1">
    <citation type="submission" date="2016-10" db="EMBL/GenBank/DDBJ databases">
        <authorList>
            <person name="Varghese N."/>
            <person name="Submissions S."/>
        </authorList>
    </citation>
    <scope>NUCLEOTIDE SEQUENCE [LARGE SCALE GENOMIC DNA]</scope>
    <source>
        <strain evidence="6">DSM 11005</strain>
    </source>
</reference>
<feature type="binding site" evidence="2">
    <location>
        <position position="68"/>
    </location>
    <ligand>
        <name>Ni(2+)</name>
        <dbReference type="ChEBI" id="CHEBI:49786"/>
    </ligand>
</feature>
<comment type="cofactor">
    <cofactor evidence="2">
        <name>Ni(2+)</name>
        <dbReference type="ChEBI" id="CHEBI:49786"/>
    </cofactor>
</comment>
<keyword evidence="3" id="KW-0813">Transport</keyword>
<dbReference type="SUPFAM" id="SSF56762">
    <property type="entry name" value="HydB/Nqo4-like"/>
    <property type="match status" value="1"/>
</dbReference>
<accession>A0A1G6JK68</accession>
<keyword evidence="3" id="KW-0520">NAD</keyword>
<proteinExistence type="inferred from homology"/>
<keyword evidence="3" id="KW-1278">Translocase</keyword>
<dbReference type="GO" id="GO:0048038">
    <property type="term" value="F:quinone binding"/>
    <property type="evidence" value="ECO:0007669"/>
    <property type="project" value="InterPro"/>
</dbReference>
<feature type="binding site" evidence="2">
    <location>
        <position position="322"/>
    </location>
    <ligand>
        <name>Mg(2+)</name>
        <dbReference type="ChEBI" id="CHEBI:18420"/>
    </ligand>
</feature>
<keyword evidence="2" id="KW-0479">Metal-binding</keyword>
<dbReference type="GO" id="GO:0016151">
    <property type="term" value="F:nickel cation binding"/>
    <property type="evidence" value="ECO:0007669"/>
    <property type="project" value="InterPro"/>
</dbReference>
<evidence type="ECO:0000313" key="5">
    <source>
        <dbReference type="EMBL" id="SDC19103.1"/>
    </source>
</evidence>
<feature type="binding site" evidence="2">
    <location>
        <position position="46"/>
    </location>
    <ligand>
        <name>Mg(2+)</name>
        <dbReference type="ChEBI" id="CHEBI:18420"/>
    </ligand>
</feature>
<dbReference type="Pfam" id="PF00346">
    <property type="entry name" value="Complex1_49kDa"/>
    <property type="match status" value="2"/>
</dbReference>
<dbReference type="EMBL" id="FMYW01000003">
    <property type="protein sequence ID" value="SDC19103.1"/>
    <property type="molecule type" value="Genomic_DNA"/>
</dbReference>
<dbReference type="InterPro" id="IPR014029">
    <property type="entry name" value="NADH_UbQ_OxRdtase_49kDa_CS"/>
</dbReference>
<keyword evidence="2" id="KW-0408">Iron</keyword>
<feature type="binding site" evidence="2">
    <location>
        <position position="355"/>
    </location>
    <ligand>
        <name>Ni(2+)</name>
        <dbReference type="ChEBI" id="CHEBI:49786"/>
    </ligand>
</feature>
<feature type="domain" description="NADH-quinone oxidoreductase subunit D" evidence="4">
    <location>
        <begin position="119"/>
        <end position="283"/>
    </location>
</feature>
<sequence>MGKSTVVPFGPQHPVLPEPIHFDLELEDEKVVKAIPSIGYVHRGLEKLVEKRGFQEYVYVAERVCGICSFGHGWGYSKAIEGLMEIEIPKRAEYLRTIWHEISRLHSHLLWAGLGADALGFESLFMQCWRIRETILDIIEQTTGGRVIFSVCKVGGVRRDIPDQELKEIVKRLDALKKEIDGVADIFLNDETIHARLKGVGTVTYDEAVALGCVGPTARASGVPQDYRIGDEGGAYKELGFTPVLATEGDCFARVKVRLLELYQSLDIIKGCVENMPAGEIAVPVKGFPPAAEYFTRVEQPRGEAVYYVKGNKTKNLERFRLRTPTNANIPVLVKMLQGCDLADVPNIILTIDPCISCCER</sequence>
<comment type="similarity">
    <text evidence="3">Belongs to the complex I 49 kDa subunit family.</text>
</comment>
<evidence type="ECO:0000259" key="4">
    <source>
        <dbReference type="Pfam" id="PF00346"/>
    </source>
</evidence>
<dbReference type="InterPro" id="IPR001501">
    <property type="entry name" value="Ni-dep_hyd_lsu"/>
</dbReference>
<dbReference type="InterPro" id="IPR001135">
    <property type="entry name" value="NADH_Q_OxRdtase_suD"/>
</dbReference>
<dbReference type="Pfam" id="PF00374">
    <property type="entry name" value="NiFeSe_Hases"/>
    <property type="match status" value="1"/>
</dbReference>
<protein>
    <submittedName>
        <fullName evidence="5">Ech hydrogenase subunit E</fullName>
    </submittedName>
</protein>
<keyword evidence="2" id="KW-0533">Nickel</keyword>
<evidence type="ECO:0000256" key="2">
    <source>
        <dbReference type="PIRSR" id="PIRSR601501-1"/>
    </source>
</evidence>
<keyword evidence="1" id="KW-0560">Oxidoreductase</keyword>
<dbReference type="InterPro" id="IPR018194">
    <property type="entry name" value="Ni-dep_hyd_lsu_Ni_BS"/>
</dbReference>
<feature type="binding site" evidence="2">
    <location>
        <position position="68"/>
    </location>
    <ligand>
        <name>Fe cation</name>
        <dbReference type="ChEBI" id="CHEBI:24875"/>
    </ligand>
</feature>
<dbReference type="PROSITE" id="PS00507">
    <property type="entry name" value="NI_HGENASE_L_1"/>
    <property type="match status" value="1"/>
</dbReference>
<dbReference type="PROSITE" id="PS00535">
    <property type="entry name" value="COMPLEX1_49K"/>
    <property type="match status" value="1"/>
</dbReference>
<feature type="domain" description="NADH-quinone oxidoreductase subunit D" evidence="4">
    <location>
        <begin position="289"/>
        <end position="361"/>
    </location>
</feature>
<dbReference type="RefSeq" id="WP_093729599.1">
    <property type="nucleotide sequence ID" value="NZ_FMYW01000003.1"/>
</dbReference>
<dbReference type="GO" id="GO:0008901">
    <property type="term" value="F:ferredoxin hydrogenase activity"/>
    <property type="evidence" value="ECO:0007669"/>
    <property type="project" value="InterPro"/>
</dbReference>
<feature type="binding site" evidence="2">
    <location>
        <position position="65"/>
    </location>
    <ligand>
        <name>Ni(2+)</name>
        <dbReference type="ChEBI" id="CHEBI:49786"/>
    </ligand>
</feature>
<keyword evidence="6" id="KW-1185">Reference proteome</keyword>
<dbReference type="InterPro" id="IPR052197">
    <property type="entry name" value="ComplexI_49kDa-like"/>
</dbReference>
<dbReference type="PANTHER" id="PTHR43485">
    <property type="entry name" value="HYDROGENASE-4 COMPONENT G"/>
    <property type="match status" value="1"/>
</dbReference>
<dbReference type="OrthoDB" id="9801496at2"/>
<dbReference type="GO" id="GO:0051287">
    <property type="term" value="F:NAD binding"/>
    <property type="evidence" value="ECO:0007669"/>
    <property type="project" value="InterPro"/>
</dbReference>
<dbReference type="Gene3D" id="1.10.645.10">
    <property type="entry name" value="Cytochrome-c3 Hydrogenase, chain B"/>
    <property type="match status" value="1"/>
</dbReference>
<feature type="binding site" evidence="2">
    <location>
        <position position="358"/>
    </location>
    <ligand>
        <name>Fe cation</name>
        <dbReference type="ChEBI" id="CHEBI:24875"/>
    </ligand>
</feature>
<name>A0A1G6JK68_9FIRM</name>
<evidence type="ECO:0000313" key="6">
    <source>
        <dbReference type="Proteomes" id="UP000198943"/>
    </source>
</evidence>
<gene>
    <name evidence="5" type="ORF">SAMN04487864_103159</name>
</gene>
<dbReference type="PANTHER" id="PTHR43485:SF1">
    <property type="entry name" value="FORMATE HYDROGENLYASE SUBUNIT 5-RELATED"/>
    <property type="match status" value="1"/>
</dbReference>
<evidence type="ECO:0000256" key="1">
    <source>
        <dbReference type="ARBA" id="ARBA00023002"/>
    </source>
</evidence>
<dbReference type="Proteomes" id="UP000198943">
    <property type="component" value="Unassembled WGS sequence"/>
</dbReference>
<evidence type="ECO:0000256" key="3">
    <source>
        <dbReference type="RuleBase" id="RU003685"/>
    </source>
</evidence>
<keyword evidence="2" id="KW-0460">Magnesium</keyword>
<dbReference type="AlphaFoldDB" id="A0A1G6JK68"/>
<comment type="cofactor">
    <cofactor evidence="2">
        <name>Fe cation</name>
        <dbReference type="ChEBI" id="CHEBI:24875"/>
    </cofactor>
</comment>